<dbReference type="AlphaFoldDB" id="A0A8J6PB45"/>
<protein>
    <submittedName>
        <fullName evidence="1">DUF3024 domain-containing protein</fullName>
    </submittedName>
</protein>
<reference evidence="1 2" key="1">
    <citation type="submission" date="2020-08" db="EMBL/GenBank/DDBJ databases">
        <title>Bridging the membrane lipid divide: bacteria of the FCB group superphylum have the potential to synthesize archaeal ether lipids.</title>
        <authorList>
            <person name="Villanueva L."/>
            <person name="Von Meijenfeldt F.A.B."/>
            <person name="Westbye A.B."/>
            <person name="Yadav S."/>
            <person name="Hopmans E.C."/>
            <person name="Dutilh B.E."/>
            <person name="Sinninghe Damste J.S."/>
        </authorList>
    </citation>
    <scope>NUCLEOTIDE SEQUENCE [LARGE SCALE GENOMIC DNA]</scope>
    <source>
        <strain evidence="1">NIOZ-UU100</strain>
    </source>
</reference>
<organism evidence="1 2">
    <name type="scientific">Candidatus Thiopontia autotrophica</name>
    <dbReference type="NCBI Taxonomy" id="2841688"/>
    <lineage>
        <taxon>Bacteria</taxon>
        <taxon>Pseudomonadati</taxon>
        <taxon>Pseudomonadota</taxon>
        <taxon>Gammaproteobacteria</taxon>
        <taxon>Candidatus Thiopontia</taxon>
    </lineage>
</organism>
<dbReference type="EMBL" id="JACNFK010000027">
    <property type="protein sequence ID" value="MBC8519831.1"/>
    <property type="molecule type" value="Genomic_DNA"/>
</dbReference>
<evidence type="ECO:0000313" key="1">
    <source>
        <dbReference type="EMBL" id="MBC8519831.1"/>
    </source>
</evidence>
<dbReference type="Pfam" id="PF11225">
    <property type="entry name" value="DUF3024"/>
    <property type="match status" value="1"/>
</dbReference>
<dbReference type="Proteomes" id="UP000654401">
    <property type="component" value="Unassembled WGS sequence"/>
</dbReference>
<comment type="caution">
    <text evidence="1">The sequence shown here is derived from an EMBL/GenBank/DDBJ whole genome shotgun (WGS) entry which is preliminary data.</text>
</comment>
<proteinExistence type="predicted"/>
<name>A0A8J6PB45_9GAMM</name>
<sequence>MVLQSGLVHIRNKLALKYRIESQSVVIFEVRPLRDWPDEMVAKTTYVKKNRMWKVYWQRADLKWYGYEPVPEVGLLEAFRSP</sequence>
<dbReference type="InterPro" id="IPR021388">
    <property type="entry name" value="DUF3024"/>
</dbReference>
<gene>
    <name evidence="1" type="ORF">H8D24_05440</name>
</gene>
<evidence type="ECO:0000313" key="2">
    <source>
        <dbReference type="Proteomes" id="UP000654401"/>
    </source>
</evidence>
<accession>A0A8J6PB45</accession>